<dbReference type="AlphaFoldDB" id="A0A3P7XJG2"/>
<evidence type="ECO:0000256" key="3">
    <source>
        <dbReference type="ARBA" id="ARBA00022771"/>
    </source>
</evidence>
<feature type="region of interest" description="Disordered" evidence="6">
    <location>
        <begin position="566"/>
        <end position="607"/>
    </location>
</feature>
<evidence type="ECO:0000256" key="2">
    <source>
        <dbReference type="ARBA" id="ARBA00022723"/>
    </source>
</evidence>
<keyword evidence="8" id="KW-1185">Reference proteome</keyword>
<dbReference type="GO" id="GO:0008270">
    <property type="term" value="F:zinc ion binding"/>
    <property type="evidence" value="ECO:0007669"/>
    <property type="project" value="UniProtKB-KW"/>
</dbReference>
<evidence type="ECO:0000313" key="9">
    <source>
        <dbReference type="WBParaSite" id="HPBE_0000801401-mRNA-1"/>
    </source>
</evidence>
<evidence type="ECO:0000256" key="6">
    <source>
        <dbReference type="SAM" id="MobiDB-lite"/>
    </source>
</evidence>
<dbReference type="SUPFAM" id="SSF53098">
    <property type="entry name" value="Ribonuclease H-like"/>
    <property type="match status" value="1"/>
</dbReference>
<evidence type="ECO:0000313" key="7">
    <source>
        <dbReference type="EMBL" id="VDO74531.1"/>
    </source>
</evidence>
<evidence type="ECO:0000256" key="1">
    <source>
        <dbReference type="ARBA" id="ARBA00004123"/>
    </source>
</evidence>
<dbReference type="PANTHER" id="PTHR46481">
    <property type="entry name" value="ZINC FINGER BED DOMAIN-CONTAINING PROTEIN 4"/>
    <property type="match status" value="1"/>
</dbReference>
<dbReference type="WBParaSite" id="HPBE_0000801401-mRNA-1">
    <property type="protein sequence ID" value="HPBE_0000801401-mRNA-1"/>
    <property type="gene ID" value="HPBE_0000801401"/>
</dbReference>
<accession>A0A3P7XJG2</accession>
<reference evidence="9" key="2">
    <citation type="submission" date="2019-09" db="UniProtKB">
        <authorList>
            <consortium name="WormBaseParasite"/>
        </authorList>
    </citation>
    <scope>IDENTIFICATION</scope>
</reference>
<keyword evidence="3" id="KW-0863">Zinc-finger</keyword>
<evidence type="ECO:0000313" key="8">
    <source>
        <dbReference type="Proteomes" id="UP000050761"/>
    </source>
</evidence>
<dbReference type="SUPFAM" id="SSF55797">
    <property type="entry name" value="PR-1-like"/>
    <property type="match status" value="1"/>
</dbReference>
<feature type="region of interest" description="Disordered" evidence="6">
    <location>
        <begin position="1"/>
        <end position="21"/>
    </location>
</feature>
<dbReference type="GO" id="GO:0005634">
    <property type="term" value="C:nucleus"/>
    <property type="evidence" value="ECO:0007669"/>
    <property type="project" value="UniProtKB-SubCell"/>
</dbReference>
<reference evidence="7 8" key="1">
    <citation type="submission" date="2018-11" db="EMBL/GenBank/DDBJ databases">
        <authorList>
            <consortium name="Pathogen Informatics"/>
        </authorList>
    </citation>
    <scope>NUCLEOTIDE SEQUENCE [LARGE SCALE GENOMIC DNA]</scope>
</reference>
<dbReference type="EMBL" id="UZAH01026032">
    <property type="protein sequence ID" value="VDO74531.1"/>
    <property type="molecule type" value="Genomic_DNA"/>
</dbReference>
<proteinExistence type="predicted"/>
<dbReference type="InterPro" id="IPR012337">
    <property type="entry name" value="RNaseH-like_sf"/>
</dbReference>
<dbReference type="InterPro" id="IPR052035">
    <property type="entry name" value="ZnF_BED_domain_contain"/>
</dbReference>
<comment type="subcellular location">
    <subcellularLocation>
        <location evidence="1">Nucleus</location>
    </subcellularLocation>
</comment>
<protein>
    <submittedName>
        <fullName evidence="9">Dimer_Tnp_hAT domain-containing protein</fullName>
    </submittedName>
</protein>
<name>A0A3P7XJG2_HELPZ</name>
<dbReference type="Proteomes" id="UP000050761">
    <property type="component" value="Unassembled WGS sequence"/>
</dbReference>
<dbReference type="OrthoDB" id="5816295at2759"/>
<gene>
    <name evidence="7" type="ORF">HPBE_LOCUS8015</name>
</gene>
<keyword evidence="2" id="KW-0479">Metal-binding</keyword>
<keyword evidence="4" id="KW-0862">Zinc</keyword>
<evidence type="ECO:0000256" key="5">
    <source>
        <dbReference type="ARBA" id="ARBA00023242"/>
    </source>
</evidence>
<feature type="compositionally biased region" description="Pro residues" evidence="6">
    <location>
        <begin position="572"/>
        <end position="607"/>
    </location>
</feature>
<dbReference type="PANTHER" id="PTHR46481:SF10">
    <property type="entry name" value="ZINC FINGER BED DOMAIN-CONTAINING PROTEIN 39"/>
    <property type="match status" value="1"/>
</dbReference>
<evidence type="ECO:0000256" key="4">
    <source>
        <dbReference type="ARBA" id="ARBA00022833"/>
    </source>
</evidence>
<sequence>MDETVKAGTLTMTDGEHSRMTSALRRPTLDDSDDLGLSWMTTAERVLVGSLYELIVCPEIGAALPTACHQAVQMVTGRPAQQDEIEVEIFLKEPDVKRQPLPQQTIEQAFSLWSDDGQRTNDIHRVIMQFICVDWKHLKSRMYYSRTLPILYNEYESKLKKELAEAEFVAVSFGLFSDEGNTHQIIGTVVHFLKGCEQAYRVLGIIDVKDDRHHGAVIRSKLEELYEAFAIQNKKYPTRCLHAFFQSAFRLVAVIKDGASNVALAGALLEVDNWDCLSHKLNLAAKRGCQSFTGITAVIKKKKKIIKKLRKSSQAKREFEQFQALLDFPNVALIKNCDVRWTSLFEMISRAIQLMYAISLLLAKHAEWPSLRLSDWEVMEAAREILKPMINAIKFTEDRAMTASAVIPLVNLMISEAESLHDYPVATQAIANKLKIELRKYEKPTFVSSSWRDRLTEILLDGSNSAAVSPPQTSASAATDDPFQRYLEVSPDETEVWKSPAAAFKLWAALYSFFIWTVALVPRRVTAVPVSARATRGCTEKNTDPRIEKMVMALQAKIPQAIADGIEEDRPPPAGPPPAGPPPAGPPPAGPAPAGPPPAGPPPPGPPLPDTLLGDCDICLKHLTFQMVWGKSQEVGCATHMCNGFYYTLCLYRSFVNTIGTPIYNIGAVCSGCPTGPNNCNFALGLCSW</sequence>
<keyword evidence="5" id="KW-0539">Nucleus</keyword>
<dbReference type="Gene3D" id="3.40.33.10">
    <property type="entry name" value="CAP"/>
    <property type="match status" value="1"/>
</dbReference>
<organism evidence="7">
    <name type="scientific">Heligmosomoides polygyrus</name>
    <name type="common">Parasitic roundworm</name>
    <dbReference type="NCBI Taxonomy" id="6339"/>
    <lineage>
        <taxon>Eukaryota</taxon>
        <taxon>Metazoa</taxon>
        <taxon>Ecdysozoa</taxon>
        <taxon>Nematoda</taxon>
        <taxon>Chromadorea</taxon>
        <taxon>Rhabditida</taxon>
        <taxon>Rhabditina</taxon>
        <taxon>Rhabditomorpha</taxon>
        <taxon>Strongyloidea</taxon>
        <taxon>Heligmosomidae</taxon>
        <taxon>Heligmosomoides</taxon>
    </lineage>
</organism>
<dbReference type="InterPro" id="IPR035940">
    <property type="entry name" value="CAP_sf"/>
</dbReference>